<feature type="non-terminal residue" evidence="1">
    <location>
        <position position="1"/>
    </location>
</feature>
<accession>A0AAV2SG62</accession>
<dbReference type="AlphaFoldDB" id="A0AAV2SG62"/>
<reference evidence="1 2" key="1">
    <citation type="submission" date="2024-05" db="EMBL/GenBank/DDBJ databases">
        <authorList>
            <person name="Wallberg A."/>
        </authorList>
    </citation>
    <scope>NUCLEOTIDE SEQUENCE [LARGE SCALE GENOMIC DNA]</scope>
</reference>
<name>A0AAV2SG62_MEGNR</name>
<proteinExistence type="predicted"/>
<gene>
    <name evidence="1" type="ORF">MNOR_LOCUS37149</name>
</gene>
<dbReference type="Proteomes" id="UP001497623">
    <property type="component" value="Unassembled WGS sequence"/>
</dbReference>
<sequence>KMGTSCVCCVPGTRGGGPRCKPKKRCKASGGRCIDKSNECDGMRDGKGCRGKKGKQCICCLPRLRQSQGSCKAKPSCENYGGKCIEKGEPCDGQLDGKGCK</sequence>
<protein>
    <submittedName>
        <fullName evidence="1">Uncharacterized protein</fullName>
    </submittedName>
</protein>
<organism evidence="1 2">
    <name type="scientific">Meganyctiphanes norvegica</name>
    <name type="common">Northern krill</name>
    <name type="synonym">Thysanopoda norvegica</name>
    <dbReference type="NCBI Taxonomy" id="48144"/>
    <lineage>
        <taxon>Eukaryota</taxon>
        <taxon>Metazoa</taxon>
        <taxon>Ecdysozoa</taxon>
        <taxon>Arthropoda</taxon>
        <taxon>Crustacea</taxon>
        <taxon>Multicrustacea</taxon>
        <taxon>Malacostraca</taxon>
        <taxon>Eumalacostraca</taxon>
        <taxon>Eucarida</taxon>
        <taxon>Euphausiacea</taxon>
        <taxon>Euphausiidae</taxon>
        <taxon>Meganyctiphanes</taxon>
    </lineage>
</organism>
<feature type="non-terminal residue" evidence="1">
    <location>
        <position position="101"/>
    </location>
</feature>
<evidence type="ECO:0000313" key="1">
    <source>
        <dbReference type="EMBL" id="CAL4196219.1"/>
    </source>
</evidence>
<keyword evidence="2" id="KW-1185">Reference proteome</keyword>
<evidence type="ECO:0000313" key="2">
    <source>
        <dbReference type="Proteomes" id="UP001497623"/>
    </source>
</evidence>
<comment type="caution">
    <text evidence="1">The sequence shown here is derived from an EMBL/GenBank/DDBJ whole genome shotgun (WGS) entry which is preliminary data.</text>
</comment>
<dbReference type="EMBL" id="CAXKWB010072621">
    <property type="protein sequence ID" value="CAL4196219.1"/>
    <property type="molecule type" value="Genomic_DNA"/>
</dbReference>